<reference evidence="2 3" key="1">
    <citation type="journal article" date="2013" name="PLoS ONE">
        <title>Lactobacillus paracasei comparative genomics: towards species pan-genome definition and exploitation of diversity.</title>
        <authorList>
            <person name="Smokvina T."/>
            <person name="Wels M."/>
            <person name="Polka J."/>
            <person name="Chervaux C."/>
            <person name="Brisse S."/>
            <person name="Boekhorst J."/>
            <person name="van Hylckama Vlieg J.E."/>
            <person name="Siezen R.J."/>
        </authorList>
    </citation>
    <scope>NUCLEOTIDE SEQUENCE [LARGE SCALE GENOMIC DNA]</scope>
    <source>
        <strain evidence="2 3">CNCM I-4270</strain>
    </source>
</reference>
<organism evidence="2 3">
    <name type="scientific">Lacticaseibacillus paracasei subsp. paracasei CNCM I-4270</name>
    <dbReference type="NCBI Taxonomy" id="1256202"/>
    <lineage>
        <taxon>Bacteria</taxon>
        <taxon>Bacillati</taxon>
        <taxon>Bacillota</taxon>
        <taxon>Bacilli</taxon>
        <taxon>Lactobacillales</taxon>
        <taxon>Lactobacillaceae</taxon>
        <taxon>Lacticaseibacillus</taxon>
    </lineage>
</organism>
<gene>
    <name evidence="2" type="ORF">Lpp77_02112</name>
</gene>
<protein>
    <submittedName>
        <fullName evidence="2">Uncharacterized protein</fullName>
    </submittedName>
</protein>
<proteinExistence type="predicted"/>
<dbReference type="Proteomes" id="UP000014249">
    <property type="component" value="Unassembled WGS sequence"/>
</dbReference>
<feature type="transmembrane region" description="Helical" evidence="1">
    <location>
        <begin position="7"/>
        <end position="26"/>
    </location>
</feature>
<accession>A0A8E0MCW0</accession>
<dbReference type="EMBL" id="ANJX01000069">
    <property type="protein sequence ID" value="EPC56521.1"/>
    <property type="molecule type" value="Genomic_DNA"/>
</dbReference>
<evidence type="ECO:0000256" key="1">
    <source>
        <dbReference type="SAM" id="Phobius"/>
    </source>
</evidence>
<comment type="caution">
    <text evidence="2">The sequence shown here is derived from an EMBL/GenBank/DDBJ whole genome shotgun (WGS) entry which is preliminary data.</text>
</comment>
<keyword evidence="1" id="KW-0812">Transmembrane</keyword>
<feature type="transmembrane region" description="Helical" evidence="1">
    <location>
        <begin position="38"/>
        <end position="55"/>
    </location>
</feature>
<dbReference type="AlphaFoldDB" id="A0A8E0MCW0"/>
<keyword evidence="1" id="KW-1133">Transmembrane helix</keyword>
<evidence type="ECO:0000313" key="2">
    <source>
        <dbReference type="EMBL" id="EPC56521.1"/>
    </source>
</evidence>
<name>A0A8E0MCW0_LACPA</name>
<keyword evidence="1" id="KW-0472">Membrane</keyword>
<sequence length="63" mass="7061">MNNIKLKAFLVACVIVLLGAFILRTWQHAGIFSNSMKLVLVGTVVIALVRILGSVKNRRHMRE</sequence>
<evidence type="ECO:0000313" key="3">
    <source>
        <dbReference type="Proteomes" id="UP000014249"/>
    </source>
</evidence>